<evidence type="ECO:0000313" key="4">
    <source>
        <dbReference type="Proteomes" id="UP000266273"/>
    </source>
</evidence>
<keyword evidence="2" id="KW-0472">Membrane</keyword>
<protein>
    <submittedName>
        <fullName evidence="3">Putative membrane protein</fullName>
    </submittedName>
</protein>
<sequence length="286" mass="31600">MNETSQQPPSGHGPQRPRRRRASLARLFVGGKKDESHHIGTRLRNYLFTGLIIVGPVSITLYIVWWFVNLVDAWVKPLLPSLEEIERNLPFDLPFPVSALPDIPGVGLIIAIIGLMLIGALTANLFGRTIFGYGELMLGRMPIVRNVYGALKQIFETVLSKSGSSFQRVGLIEYPRKGIYSIIFISTETRGEIQARHGSDQLISVFLPTTPNPTSGFLLFVPERDIKILDMSVEEAAKLIISAGLVVPEYAETMEDAAERIEAASRRAGHESQKEPAKKHGDTATV</sequence>
<organism evidence="3 4">
    <name type="scientific">Dichotomicrobium thermohalophilum</name>
    <dbReference type="NCBI Taxonomy" id="933063"/>
    <lineage>
        <taxon>Bacteria</taxon>
        <taxon>Pseudomonadati</taxon>
        <taxon>Pseudomonadota</taxon>
        <taxon>Alphaproteobacteria</taxon>
        <taxon>Hyphomicrobiales</taxon>
        <taxon>Hyphomicrobiaceae</taxon>
        <taxon>Dichotomicrobium</taxon>
    </lineage>
</organism>
<evidence type="ECO:0000256" key="1">
    <source>
        <dbReference type="SAM" id="MobiDB-lite"/>
    </source>
</evidence>
<keyword evidence="2" id="KW-0812">Transmembrane</keyword>
<feature type="region of interest" description="Disordered" evidence="1">
    <location>
        <begin position="261"/>
        <end position="286"/>
    </location>
</feature>
<feature type="transmembrane region" description="Helical" evidence="2">
    <location>
        <begin position="103"/>
        <end position="127"/>
    </location>
</feature>
<dbReference type="Pfam" id="PF04367">
    <property type="entry name" value="DUF502"/>
    <property type="match status" value="1"/>
</dbReference>
<keyword evidence="4" id="KW-1185">Reference proteome</keyword>
<dbReference type="EMBL" id="QXDF01000001">
    <property type="protein sequence ID" value="RIA56221.1"/>
    <property type="molecule type" value="Genomic_DNA"/>
</dbReference>
<evidence type="ECO:0000313" key="3">
    <source>
        <dbReference type="EMBL" id="RIA56221.1"/>
    </source>
</evidence>
<keyword evidence="2" id="KW-1133">Transmembrane helix</keyword>
<dbReference type="InterPro" id="IPR007462">
    <property type="entry name" value="COV1-like"/>
</dbReference>
<evidence type="ECO:0000256" key="2">
    <source>
        <dbReference type="SAM" id="Phobius"/>
    </source>
</evidence>
<dbReference type="OrthoDB" id="9780267at2"/>
<dbReference type="PANTHER" id="PTHR31876:SF26">
    <property type="entry name" value="PROTEIN LIKE COV 2"/>
    <property type="match status" value="1"/>
</dbReference>
<dbReference type="AlphaFoldDB" id="A0A397QD84"/>
<name>A0A397QD84_9HYPH</name>
<reference evidence="3 4" key="1">
    <citation type="submission" date="2018-08" db="EMBL/GenBank/DDBJ databases">
        <title>Genomic Encyclopedia of Archaeal and Bacterial Type Strains, Phase II (KMG-II): from individual species to whole genera.</title>
        <authorList>
            <person name="Goeker M."/>
        </authorList>
    </citation>
    <scope>NUCLEOTIDE SEQUENCE [LARGE SCALE GENOMIC DNA]</scope>
    <source>
        <strain evidence="3 4">DSM 5002</strain>
    </source>
</reference>
<dbReference type="PANTHER" id="PTHR31876">
    <property type="entry name" value="COV-LIKE PROTEIN 1"/>
    <property type="match status" value="1"/>
</dbReference>
<accession>A0A397QD84</accession>
<feature type="transmembrane region" description="Helical" evidence="2">
    <location>
        <begin position="46"/>
        <end position="68"/>
    </location>
</feature>
<gene>
    <name evidence="3" type="ORF">BXY53_1323</name>
</gene>
<dbReference type="Proteomes" id="UP000266273">
    <property type="component" value="Unassembled WGS sequence"/>
</dbReference>
<proteinExistence type="predicted"/>
<dbReference type="RefSeq" id="WP_119061037.1">
    <property type="nucleotide sequence ID" value="NZ_QXDF01000001.1"/>
</dbReference>
<comment type="caution">
    <text evidence="3">The sequence shown here is derived from an EMBL/GenBank/DDBJ whole genome shotgun (WGS) entry which is preliminary data.</text>
</comment>